<evidence type="ECO:0000256" key="1">
    <source>
        <dbReference type="SAM" id="Coils"/>
    </source>
</evidence>
<organism evidence="2 3">
    <name type="scientific">Cylicostephanus goldi</name>
    <name type="common">Nematode worm</name>
    <dbReference type="NCBI Taxonomy" id="71465"/>
    <lineage>
        <taxon>Eukaryota</taxon>
        <taxon>Metazoa</taxon>
        <taxon>Ecdysozoa</taxon>
        <taxon>Nematoda</taxon>
        <taxon>Chromadorea</taxon>
        <taxon>Rhabditida</taxon>
        <taxon>Rhabditina</taxon>
        <taxon>Rhabditomorpha</taxon>
        <taxon>Strongyloidea</taxon>
        <taxon>Strongylidae</taxon>
        <taxon>Cylicostephanus</taxon>
    </lineage>
</organism>
<sequence>RALELLNLDVVFTSEFIKAIAPHTGKDSIVLGIEKRLNRRKDFKSAVRMKVYHAWKALEMPLHHTANIHVSNLLEIAELLRNYVDNAEREYEDVRQMMTENAV</sequence>
<keyword evidence="3" id="KW-1185">Reference proteome</keyword>
<proteinExistence type="predicted"/>
<feature type="coiled-coil region" evidence="1">
    <location>
        <begin position="70"/>
        <end position="97"/>
    </location>
</feature>
<dbReference type="EMBL" id="UYRV01026984">
    <property type="protein sequence ID" value="VDK80224.1"/>
    <property type="molecule type" value="Genomic_DNA"/>
</dbReference>
<evidence type="ECO:0000313" key="3">
    <source>
        <dbReference type="Proteomes" id="UP000271889"/>
    </source>
</evidence>
<dbReference type="Proteomes" id="UP000271889">
    <property type="component" value="Unassembled WGS sequence"/>
</dbReference>
<dbReference type="AlphaFoldDB" id="A0A3P6UPR7"/>
<gene>
    <name evidence="2" type="ORF">CGOC_LOCUS7677</name>
</gene>
<reference evidence="2 3" key="1">
    <citation type="submission" date="2018-11" db="EMBL/GenBank/DDBJ databases">
        <authorList>
            <consortium name="Pathogen Informatics"/>
        </authorList>
    </citation>
    <scope>NUCLEOTIDE SEQUENCE [LARGE SCALE GENOMIC DNA]</scope>
</reference>
<dbReference type="OrthoDB" id="10459328at2759"/>
<keyword evidence="1" id="KW-0175">Coiled coil</keyword>
<feature type="non-terminal residue" evidence="2">
    <location>
        <position position="1"/>
    </location>
</feature>
<accession>A0A3P6UPR7</accession>
<evidence type="ECO:0000313" key="2">
    <source>
        <dbReference type="EMBL" id="VDK80224.1"/>
    </source>
</evidence>
<protein>
    <submittedName>
        <fullName evidence="2">Uncharacterized protein</fullName>
    </submittedName>
</protein>
<name>A0A3P6UPR7_CYLGO</name>